<reference evidence="2 3" key="1">
    <citation type="submission" date="2024-01" db="EMBL/GenBank/DDBJ databases">
        <title>The genome of the rayed Mediterranean limpet Patella caerulea (Linnaeus, 1758).</title>
        <authorList>
            <person name="Anh-Thu Weber A."/>
            <person name="Halstead-Nussloch G."/>
        </authorList>
    </citation>
    <scope>NUCLEOTIDE SEQUENCE [LARGE SCALE GENOMIC DNA]</scope>
    <source>
        <strain evidence="2">AATW-2023a</strain>
        <tissue evidence="2">Whole specimen</tissue>
    </source>
</reference>
<feature type="chain" id="PRO_5042974129" description="Peptidase C1A papain C-terminal domain-containing protein" evidence="1">
    <location>
        <begin position="19"/>
        <end position="532"/>
    </location>
</feature>
<proteinExistence type="predicted"/>
<dbReference type="SUPFAM" id="SSF54001">
    <property type="entry name" value="Cysteine proteinases"/>
    <property type="match status" value="1"/>
</dbReference>
<evidence type="ECO:0008006" key="4">
    <source>
        <dbReference type="Google" id="ProtNLM"/>
    </source>
</evidence>
<dbReference type="Gene3D" id="3.90.70.50">
    <property type="entry name" value="Peptidase C10, streptopain"/>
    <property type="match status" value="1"/>
</dbReference>
<dbReference type="InterPro" id="IPR038765">
    <property type="entry name" value="Papain-like_cys_pep_sf"/>
</dbReference>
<name>A0AAN8GFU3_PATCE</name>
<dbReference type="InterPro" id="IPR044934">
    <property type="entry name" value="Streptopain_sf"/>
</dbReference>
<feature type="signal peptide" evidence="1">
    <location>
        <begin position="1"/>
        <end position="18"/>
    </location>
</feature>
<protein>
    <recommendedName>
        <fullName evidence="4">Peptidase C1A papain C-terminal domain-containing protein</fullName>
    </recommendedName>
</protein>
<evidence type="ECO:0000313" key="2">
    <source>
        <dbReference type="EMBL" id="KAK6165639.1"/>
    </source>
</evidence>
<keyword evidence="1" id="KW-0732">Signal</keyword>
<evidence type="ECO:0000313" key="3">
    <source>
        <dbReference type="Proteomes" id="UP001347796"/>
    </source>
</evidence>
<accession>A0AAN8GFU3</accession>
<evidence type="ECO:0000256" key="1">
    <source>
        <dbReference type="SAM" id="SignalP"/>
    </source>
</evidence>
<organism evidence="2 3">
    <name type="scientific">Patella caerulea</name>
    <name type="common">Rayed Mediterranean limpet</name>
    <dbReference type="NCBI Taxonomy" id="87958"/>
    <lineage>
        <taxon>Eukaryota</taxon>
        <taxon>Metazoa</taxon>
        <taxon>Spiralia</taxon>
        <taxon>Lophotrochozoa</taxon>
        <taxon>Mollusca</taxon>
        <taxon>Gastropoda</taxon>
        <taxon>Patellogastropoda</taxon>
        <taxon>Patelloidea</taxon>
        <taxon>Patellidae</taxon>
        <taxon>Patella</taxon>
    </lineage>
</organism>
<keyword evidence="3" id="KW-1185">Reference proteome</keyword>
<dbReference type="Proteomes" id="UP001347796">
    <property type="component" value="Unassembled WGS sequence"/>
</dbReference>
<dbReference type="EMBL" id="JAZGQO010000021">
    <property type="protein sequence ID" value="KAK6165639.1"/>
    <property type="molecule type" value="Genomic_DNA"/>
</dbReference>
<dbReference type="AlphaFoldDB" id="A0AAN8GFU3"/>
<sequence>MFGGSVILLVLCTVSVYGDHWKSVLPWQVKTTLLQLSDQFNIDSVRGDPIPIYRQDLANDYVAYWYIRINHDEYLILSSGRETGDYKLVIQGSSPSLIEDLDKAASEKKTQCVKYFMVTPTPDVNLACEDNKNRMIFADNKDALAKAGYSTLSKLWENQRQGVEREHIWEKSLLTKFQNDTYFRVLEQGDGHKIVVGDSKNVNILVMNDGTITEDEEQARLCQVLGICQPEDNTRVNPESFQKTKYGQVFVNLNVPRTPKPIRGFYLTLSTSDKGETKGQQISIDTRRRVKRQATTGPWTEYSIDDEILFPDYRQHDINCDDKCCAVGCGPVAWAMILGYYDRRSHDKPSTYTIGSQGLFRCSPDATNGSNICKAPAYTTDQVKQLTEYLHDVMGTFCLTGQGATTQGSMKKFEDYFIPRQLTGSPNVTVETSGIASFVGIYDDGIRDSGLAFLRAKWPVVVGIRVDGIFSQHFPVATKYRSRSSKECTKSLWGSTKCTTSTEYEMYLHMGWGGSSNGWKPAKMFMAAVAWY</sequence>
<gene>
    <name evidence="2" type="ORF">SNE40_022529</name>
</gene>
<comment type="caution">
    <text evidence="2">The sequence shown here is derived from an EMBL/GenBank/DDBJ whole genome shotgun (WGS) entry which is preliminary data.</text>
</comment>